<keyword evidence="8" id="KW-0472">Membrane</keyword>
<proteinExistence type="inferred from homology"/>
<protein>
    <submittedName>
        <fullName evidence="10">Peptidase M48</fullName>
    </submittedName>
</protein>
<dbReference type="AlphaFoldDB" id="A0A918NI88"/>
<evidence type="ECO:0000256" key="5">
    <source>
        <dbReference type="ARBA" id="ARBA00023049"/>
    </source>
</evidence>
<dbReference type="PANTHER" id="PTHR22726:SF1">
    <property type="entry name" value="METALLOENDOPEPTIDASE OMA1, MITOCHONDRIAL"/>
    <property type="match status" value="1"/>
</dbReference>
<evidence type="ECO:0000256" key="3">
    <source>
        <dbReference type="ARBA" id="ARBA00022801"/>
    </source>
</evidence>
<dbReference type="GO" id="GO:0046872">
    <property type="term" value="F:metal ion binding"/>
    <property type="evidence" value="ECO:0007669"/>
    <property type="project" value="UniProtKB-KW"/>
</dbReference>
<feature type="region of interest" description="Disordered" evidence="7">
    <location>
        <begin position="256"/>
        <end position="276"/>
    </location>
</feature>
<accession>A0A918NI88</accession>
<dbReference type="Proteomes" id="UP000600865">
    <property type="component" value="Unassembled WGS sequence"/>
</dbReference>
<feature type="domain" description="Peptidase M48" evidence="9">
    <location>
        <begin position="105"/>
        <end position="283"/>
    </location>
</feature>
<comment type="caution">
    <text evidence="10">The sequence shown here is derived from an EMBL/GenBank/DDBJ whole genome shotgun (WGS) entry which is preliminary data.</text>
</comment>
<dbReference type="CDD" id="cd07331">
    <property type="entry name" value="M48C_Oma1_like"/>
    <property type="match status" value="1"/>
</dbReference>
<keyword evidence="11" id="KW-1185">Reference proteome</keyword>
<evidence type="ECO:0000313" key="10">
    <source>
        <dbReference type="EMBL" id="GGX69428.1"/>
    </source>
</evidence>
<dbReference type="EMBL" id="BMYV01000002">
    <property type="protein sequence ID" value="GGX69428.1"/>
    <property type="molecule type" value="Genomic_DNA"/>
</dbReference>
<organism evidence="10 11">
    <name type="scientific">Litorimonas cladophorae</name>
    <dbReference type="NCBI Taxonomy" id="1220491"/>
    <lineage>
        <taxon>Bacteria</taxon>
        <taxon>Pseudomonadati</taxon>
        <taxon>Pseudomonadota</taxon>
        <taxon>Alphaproteobacteria</taxon>
        <taxon>Maricaulales</taxon>
        <taxon>Robiginitomaculaceae</taxon>
    </lineage>
</organism>
<evidence type="ECO:0000256" key="6">
    <source>
        <dbReference type="RuleBase" id="RU003983"/>
    </source>
</evidence>
<dbReference type="GO" id="GO:0004222">
    <property type="term" value="F:metalloendopeptidase activity"/>
    <property type="evidence" value="ECO:0007669"/>
    <property type="project" value="InterPro"/>
</dbReference>
<evidence type="ECO:0000256" key="7">
    <source>
        <dbReference type="SAM" id="MobiDB-lite"/>
    </source>
</evidence>
<comment type="cofactor">
    <cofactor evidence="6">
        <name>Zn(2+)</name>
        <dbReference type="ChEBI" id="CHEBI:29105"/>
    </cofactor>
    <text evidence="6">Binds 1 zinc ion per subunit.</text>
</comment>
<keyword evidence="5 6" id="KW-0482">Metalloprotease</keyword>
<sequence>MVYRRQYQTQRPVRRSAQGLSQLGRSGGMRRRGGFRWQIMLLFAIGAGVYYLMNQETVPLTGRKQLRTMEPQQEMQLGLQSYQQILSDSRVVSPNQPVVKAVRQIGGRLKRAAAPEDPGFEWAFNVIDSEQANAFALPGGYTAIYTGLIPIAENEDGIAVIMGHEIGHALAHHGAERMAQQNMQRIVGAGVSLGAGGMDYSAQKAVMGVFGGISQYGFALPFSRKHETEADYIGLILVARACYDPREAPRLWERMGANGGATPPEFQSTHPSPETRVSDFQRWMPEAIEIYNANCPTKISMR</sequence>
<name>A0A918NI88_9PROT</name>
<dbReference type="Gene3D" id="3.30.2010.10">
    <property type="entry name" value="Metalloproteases ('zincins'), catalytic domain"/>
    <property type="match status" value="1"/>
</dbReference>
<keyword evidence="3 6" id="KW-0378">Hydrolase</keyword>
<dbReference type="GO" id="GO:0051603">
    <property type="term" value="P:proteolysis involved in protein catabolic process"/>
    <property type="evidence" value="ECO:0007669"/>
    <property type="project" value="TreeGrafter"/>
</dbReference>
<gene>
    <name evidence="10" type="ORF">GCM10011309_19290</name>
</gene>
<feature type="compositionally biased region" description="Polar residues" evidence="7">
    <location>
        <begin position="1"/>
        <end position="11"/>
    </location>
</feature>
<dbReference type="InterPro" id="IPR001915">
    <property type="entry name" value="Peptidase_M48"/>
</dbReference>
<comment type="similarity">
    <text evidence="6">Belongs to the peptidase M48 family.</text>
</comment>
<feature type="transmembrane region" description="Helical" evidence="8">
    <location>
        <begin position="35"/>
        <end position="53"/>
    </location>
</feature>
<keyword evidence="8" id="KW-1133">Transmembrane helix</keyword>
<evidence type="ECO:0000256" key="1">
    <source>
        <dbReference type="ARBA" id="ARBA00022670"/>
    </source>
</evidence>
<evidence type="ECO:0000256" key="2">
    <source>
        <dbReference type="ARBA" id="ARBA00022723"/>
    </source>
</evidence>
<dbReference type="RefSeq" id="WP_233349985.1">
    <property type="nucleotide sequence ID" value="NZ_BMYV01000002.1"/>
</dbReference>
<dbReference type="InterPro" id="IPR051156">
    <property type="entry name" value="Mito/Outer_Membr_Metalloprot"/>
</dbReference>
<keyword evidence="4 6" id="KW-0862">Zinc</keyword>
<dbReference type="PANTHER" id="PTHR22726">
    <property type="entry name" value="METALLOENDOPEPTIDASE OMA1"/>
    <property type="match status" value="1"/>
</dbReference>
<keyword evidence="8" id="KW-0812">Transmembrane</keyword>
<evidence type="ECO:0000259" key="9">
    <source>
        <dbReference type="Pfam" id="PF01435"/>
    </source>
</evidence>
<reference evidence="10 11" key="1">
    <citation type="journal article" date="2014" name="Int. J. Syst. Evol. Microbiol.">
        <title>Complete genome sequence of Corynebacterium casei LMG S-19264T (=DSM 44701T), isolated from a smear-ripened cheese.</title>
        <authorList>
            <consortium name="US DOE Joint Genome Institute (JGI-PGF)"/>
            <person name="Walter F."/>
            <person name="Albersmeier A."/>
            <person name="Kalinowski J."/>
            <person name="Ruckert C."/>
        </authorList>
    </citation>
    <scope>NUCLEOTIDE SEQUENCE [LARGE SCALE GENOMIC DNA]</scope>
    <source>
        <strain evidence="10 11">KCTC 23968</strain>
    </source>
</reference>
<keyword evidence="2" id="KW-0479">Metal-binding</keyword>
<dbReference type="Pfam" id="PF01435">
    <property type="entry name" value="Peptidase_M48"/>
    <property type="match status" value="1"/>
</dbReference>
<feature type="region of interest" description="Disordered" evidence="7">
    <location>
        <begin position="1"/>
        <end position="27"/>
    </location>
</feature>
<evidence type="ECO:0000256" key="4">
    <source>
        <dbReference type="ARBA" id="ARBA00022833"/>
    </source>
</evidence>
<evidence type="ECO:0000256" key="8">
    <source>
        <dbReference type="SAM" id="Phobius"/>
    </source>
</evidence>
<evidence type="ECO:0000313" key="11">
    <source>
        <dbReference type="Proteomes" id="UP000600865"/>
    </source>
</evidence>
<keyword evidence="1 6" id="KW-0645">Protease</keyword>
<dbReference type="GO" id="GO:0016020">
    <property type="term" value="C:membrane"/>
    <property type="evidence" value="ECO:0007669"/>
    <property type="project" value="TreeGrafter"/>
</dbReference>